<evidence type="ECO:0000313" key="2">
    <source>
        <dbReference type="Proteomes" id="UP000199249"/>
    </source>
</evidence>
<reference evidence="2" key="1">
    <citation type="submission" date="2016-10" db="EMBL/GenBank/DDBJ databases">
        <authorList>
            <person name="Varghese N."/>
            <person name="Submissions S."/>
        </authorList>
    </citation>
    <scope>NUCLEOTIDE SEQUENCE [LARGE SCALE GENOMIC DNA]</scope>
    <source>
        <strain evidence="2">CGMCC 1.8975</strain>
    </source>
</reference>
<name>A0A1H3KYI8_9BACT</name>
<dbReference type="AlphaFoldDB" id="A0A1H3KYI8"/>
<gene>
    <name evidence="1" type="ORF">SAMN04488069_11018</name>
</gene>
<dbReference type="OrthoDB" id="9848042at2"/>
<accession>A0A1H3KYI8</accession>
<dbReference type="RefSeq" id="WP_092741530.1">
    <property type="nucleotide sequence ID" value="NZ_FNOV01000010.1"/>
</dbReference>
<keyword evidence="2" id="KW-1185">Reference proteome</keyword>
<evidence type="ECO:0000313" key="1">
    <source>
        <dbReference type="EMBL" id="SDY57059.1"/>
    </source>
</evidence>
<protein>
    <recommendedName>
        <fullName evidence="3">Helix-turn-helix domain-containing protein</fullName>
    </recommendedName>
</protein>
<proteinExistence type="predicted"/>
<sequence length="111" mass="12397">MQPAVILSATEWQSYLERLERLEAAETARQPAPVPPDEVLPTRQAAAYLGLCEEALLRARRAGRIAGVRLNEKDWGFWRSALDAYPRRYHRLTVPAGPARHPAPVASREAA</sequence>
<evidence type="ECO:0008006" key="3">
    <source>
        <dbReference type="Google" id="ProtNLM"/>
    </source>
</evidence>
<dbReference type="Proteomes" id="UP000199249">
    <property type="component" value="Unassembled WGS sequence"/>
</dbReference>
<dbReference type="STRING" id="651662.SAMN04488069_11018"/>
<dbReference type="EMBL" id="FNOV01000010">
    <property type="protein sequence ID" value="SDY57059.1"/>
    <property type="molecule type" value="Genomic_DNA"/>
</dbReference>
<organism evidence="1 2">
    <name type="scientific">Hymenobacter psychrophilus</name>
    <dbReference type="NCBI Taxonomy" id="651662"/>
    <lineage>
        <taxon>Bacteria</taxon>
        <taxon>Pseudomonadati</taxon>
        <taxon>Bacteroidota</taxon>
        <taxon>Cytophagia</taxon>
        <taxon>Cytophagales</taxon>
        <taxon>Hymenobacteraceae</taxon>
        <taxon>Hymenobacter</taxon>
    </lineage>
</organism>